<keyword evidence="6" id="KW-0418">Kinase</keyword>
<dbReference type="PROSITE" id="PS50109">
    <property type="entry name" value="HIS_KIN"/>
    <property type="match status" value="1"/>
</dbReference>
<gene>
    <name evidence="13" type="ORF">IMZ08_17235</name>
</gene>
<dbReference type="InterPro" id="IPR000700">
    <property type="entry name" value="PAS-assoc_C"/>
</dbReference>
<comment type="caution">
    <text evidence="13">The sequence shown here is derived from an EMBL/GenBank/DDBJ whole genome shotgun (WGS) entry which is preliminary data.</text>
</comment>
<sequence length="632" mass="72314">MGENEQVITETCEIELLKKENERLRLELKTYKELSNNFTKDSKFKLLFNSISDAVYYFKEYEAGIAGEFIEVNETAYTRLGYTREEMLNMSPHDIDIHSSEEMVELLTEVYNNDTTSFETVHLHKHGSHIPVEITTHIFNVQGEKFILSVCRDMTFRKKAEESLHRLESFYNHSSEGIAIFDLDGKVMQANKAFENIFGYTEAEVKGKRLPVTPDFTMKDAEFLLNETLKGNSIKGFETIKQRKDGEFITVGITMSPLRDKNTNEIYALAGLVRDITEQHAIRVQLESFISHNLDPILIFNEEEKLIRTNGAFERVFGWKERDLLGLYINEMPIIPSEKMTEVINYTEVIRANNGIKGIESYRLRKDGTLVDVLLTTFSIKNEFNKNTWFVVILKDITEKKKAEKLLVDSEKLSVAGELAASIAHEIRNPITAIKGFLQIMEEGIFDKAYYRVIDSEMNRIELILKELLLLAKPQIPKLERKNICEALEQSIALLSAQANMNSIVINKEYEKAEYTIVCEENKLKQVFINVIKNAIEAMPNGGHLSIQMRAILDNKKLLVRFIDQGYGIPENVLLRLGEPFYTTKEKGTGLGFMVCKSIIEDHGGEINVFSEVNVGTKIEIVLPLVNNELDI</sequence>
<reference evidence="13 14" key="1">
    <citation type="submission" date="2020-10" db="EMBL/GenBank/DDBJ databases">
        <title>Bacillus sp. HD4P25, an endophyte from a halophyte.</title>
        <authorList>
            <person name="Sun J.-Q."/>
        </authorList>
    </citation>
    <scope>NUCLEOTIDE SEQUENCE [LARGE SCALE GENOMIC DNA]</scope>
    <source>
        <strain evidence="13 14">YIM 93174</strain>
    </source>
</reference>
<dbReference type="EMBL" id="JADCLJ010000024">
    <property type="protein sequence ID" value="MBE4909780.1"/>
    <property type="molecule type" value="Genomic_DNA"/>
</dbReference>
<keyword evidence="4" id="KW-0808">Transferase</keyword>
<evidence type="ECO:0000256" key="8">
    <source>
        <dbReference type="ARBA" id="ARBA00023012"/>
    </source>
</evidence>
<dbReference type="Gene3D" id="3.30.450.20">
    <property type="entry name" value="PAS domain"/>
    <property type="match status" value="3"/>
</dbReference>
<name>A0ABR9QMP7_9BACI</name>
<dbReference type="InterPro" id="IPR000014">
    <property type="entry name" value="PAS"/>
</dbReference>
<evidence type="ECO:0000256" key="9">
    <source>
        <dbReference type="SAM" id="Coils"/>
    </source>
</evidence>
<evidence type="ECO:0000256" key="4">
    <source>
        <dbReference type="ARBA" id="ARBA00022679"/>
    </source>
</evidence>
<dbReference type="SMART" id="SM00086">
    <property type="entry name" value="PAC"/>
    <property type="match status" value="3"/>
</dbReference>
<dbReference type="CDD" id="cd00075">
    <property type="entry name" value="HATPase"/>
    <property type="match status" value="1"/>
</dbReference>
<evidence type="ECO:0000256" key="7">
    <source>
        <dbReference type="ARBA" id="ARBA00022840"/>
    </source>
</evidence>
<dbReference type="InterPro" id="IPR005467">
    <property type="entry name" value="His_kinase_dom"/>
</dbReference>
<feature type="domain" description="Histidine kinase" evidence="10">
    <location>
        <begin position="422"/>
        <end position="627"/>
    </location>
</feature>
<evidence type="ECO:0000313" key="14">
    <source>
        <dbReference type="Proteomes" id="UP001516662"/>
    </source>
</evidence>
<keyword evidence="7" id="KW-0067">ATP-binding</keyword>
<dbReference type="PROSITE" id="PS50113">
    <property type="entry name" value="PAC"/>
    <property type="match status" value="3"/>
</dbReference>
<dbReference type="SUPFAM" id="SSF55874">
    <property type="entry name" value="ATPase domain of HSP90 chaperone/DNA topoisomerase II/histidine kinase"/>
    <property type="match status" value="1"/>
</dbReference>
<dbReference type="InterPro" id="IPR004358">
    <property type="entry name" value="Sig_transdc_His_kin-like_C"/>
</dbReference>
<evidence type="ECO:0000256" key="1">
    <source>
        <dbReference type="ARBA" id="ARBA00000085"/>
    </source>
</evidence>
<feature type="domain" description="PAS" evidence="11">
    <location>
        <begin position="282"/>
        <end position="326"/>
    </location>
</feature>
<evidence type="ECO:0000259" key="10">
    <source>
        <dbReference type="PROSITE" id="PS50109"/>
    </source>
</evidence>
<dbReference type="SMART" id="SM00091">
    <property type="entry name" value="PAS"/>
    <property type="match status" value="3"/>
</dbReference>
<dbReference type="InterPro" id="IPR001610">
    <property type="entry name" value="PAC"/>
</dbReference>
<dbReference type="PRINTS" id="PR00344">
    <property type="entry name" value="BCTRLSENSOR"/>
</dbReference>
<evidence type="ECO:0000256" key="6">
    <source>
        <dbReference type="ARBA" id="ARBA00022777"/>
    </source>
</evidence>
<dbReference type="PROSITE" id="PS50112">
    <property type="entry name" value="PAS"/>
    <property type="match status" value="3"/>
</dbReference>
<dbReference type="SUPFAM" id="SSF55785">
    <property type="entry name" value="PYP-like sensor domain (PAS domain)"/>
    <property type="match status" value="3"/>
</dbReference>
<dbReference type="Gene3D" id="3.30.565.10">
    <property type="entry name" value="Histidine kinase-like ATPase, C-terminal domain"/>
    <property type="match status" value="1"/>
</dbReference>
<evidence type="ECO:0000256" key="3">
    <source>
        <dbReference type="ARBA" id="ARBA00022553"/>
    </source>
</evidence>
<dbReference type="SUPFAM" id="SSF47384">
    <property type="entry name" value="Homodimeric domain of signal transducing histidine kinase"/>
    <property type="match status" value="1"/>
</dbReference>
<keyword evidence="14" id="KW-1185">Reference proteome</keyword>
<organism evidence="13 14">
    <name type="scientific">Litchfieldia luteola</name>
    <dbReference type="NCBI Taxonomy" id="682179"/>
    <lineage>
        <taxon>Bacteria</taxon>
        <taxon>Bacillati</taxon>
        <taxon>Bacillota</taxon>
        <taxon>Bacilli</taxon>
        <taxon>Bacillales</taxon>
        <taxon>Bacillaceae</taxon>
        <taxon>Litchfieldia</taxon>
    </lineage>
</organism>
<dbReference type="Pfam" id="PF13426">
    <property type="entry name" value="PAS_9"/>
    <property type="match status" value="3"/>
</dbReference>
<feature type="domain" description="PAS" evidence="11">
    <location>
        <begin position="40"/>
        <end position="114"/>
    </location>
</feature>
<dbReference type="SMART" id="SM00388">
    <property type="entry name" value="HisKA"/>
    <property type="match status" value="1"/>
</dbReference>
<dbReference type="CDD" id="cd00130">
    <property type="entry name" value="PAS"/>
    <property type="match status" value="3"/>
</dbReference>
<feature type="domain" description="PAC" evidence="12">
    <location>
        <begin position="357"/>
        <end position="409"/>
    </location>
</feature>
<comment type="catalytic activity">
    <reaction evidence="1">
        <text>ATP + protein L-histidine = ADP + protein N-phospho-L-histidine.</text>
        <dbReference type="EC" id="2.7.13.3"/>
    </reaction>
</comment>
<evidence type="ECO:0000313" key="13">
    <source>
        <dbReference type="EMBL" id="MBE4909780.1"/>
    </source>
</evidence>
<evidence type="ECO:0000259" key="12">
    <source>
        <dbReference type="PROSITE" id="PS50113"/>
    </source>
</evidence>
<dbReference type="PANTHER" id="PTHR43065">
    <property type="entry name" value="SENSOR HISTIDINE KINASE"/>
    <property type="match status" value="1"/>
</dbReference>
<dbReference type="Pfam" id="PF00512">
    <property type="entry name" value="HisKA"/>
    <property type="match status" value="1"/>
</dbReference>
<dbReference type="InterPro" id="IPR003661">
    <property type="entry name" value="HisK_dim/P_dom"/>
</dbReference>
<dbReference type="Pfam" id="PF02518">
    <property type="entry name" value="HATPase_c"/>
    <property type="match status" value="1"/>
</dbReference>
<protein>
    <recommendedName>
        <fullName evidence="2">histidine kinase</fullName>
        <ecNumber evidence="2">2.7.13.3</ecNumber>
    </recommendedName>
</protein>
<proteinExistence type="predicted"/>
<feature type="domain" description="PAS" evidence="11">
    <location>
        <begin position="163"/>
        <end position="208"/>
    </location>
</feature>
<keyword evidence="9" id="KW-0175">Coiled coil</keyword>
<dbReference type="EC" id="2.7.13.3" evidence="2"/>
<feature type="domain" description="PAC" evidence="12">
    <location>
        <begin position="116"/>
        <end position="166"/>
    </location>
</feature>
<keyword evidence="8" id="KW-0902">Two-component regulatory system</keyword>
<feature type="domain" description="PAC" evidence="12">
    <location>
        <begin position="235"/>
        <end position="288"/>
    </location>
</feature>
<dbReference type="InterPro" id="IPR003594">
    <property type="entry name" value="HATPase_dom"/>
</dbReference>
<dbReference type="InterPro" id="IPR035965">
    <property type="entry name" value="PAS-like_dom_sf"/>
</dbReference>
<dbReference type="Gene3D" id="1.10.287.130">
    <property type="match status" value="1"/>
</dbReference>
<dbReference type="NCBIfam" id="TIGR00229">
    <property type="entry name" value="sensory_box"/>
    <property type="match status" value="3"/>
</dbReference>
<dbReference type="SMART" id="SM00387">
    <property type="entry name" value="HATPase_c"/>
    <property type="match status" value="1"/>
</dbReference>
<dbReference type="RefSeq" id="WP_193538768.1">
    <property type="nucleotide sequence ID" value="NZ_JADCLJ010000024.1"/>
</dbReference>
<dbReference type="InterPro" id="IPR036890">
    <property type="entry name" value="HATPase_C_sf"/>
</dbReference>
<dbReference type="Proteomes" id="UP001516662">
    <property type="component" value="Unassembled WGS sequence"/>
</dbReference>
<keyword evidence="5" id="KW-0547">Nucleotide-binding</keyword>
<evidence type="ECO:0000256" key="2">
    <source>
        <dbReference type="ARBA" id="ARBA00012438"/>
    </source>
</evidence>
<keyword evidence="3" id="KW-0597">Phosphoprotein</keyword>
<feature type="coiled-coil region" evidence="9">
    <location>
        <begin position="7"/>
        <end position="41"/>
    </location>
</feature>
<evidence type="ECO:0000259" key="11">
    <source>
        <dbReference type="PROSITE" id="PS50112"/>
    </source>
</evidence>
<accession>A0ABR9QMP7</accession>
<dbReference type="PANTHER" id="PTHR43065:SF34">
    <property type="entry name" value="SPORULATION KINASE A"/>
    <property type="match status" value="1"/>
</dbReference>
<dbReference type="InterPro" id="IPR036097">
    <property type="entry name" value="HisK_dim/P_sf"/>
</dbReference>
<evidence type="ECO:0000256" key="5">
    <source>
        <dbReference type="ARBA" id="ARBA00022741"/>
    </source>
</evidence>
<dbReference type="CDD" id="cd00082">
    <property type="entry name" value="HisKA"/>
    <property type="match status" value="1"/>
</dbReference>